<accession>A0AAD8AKH9</accession>
<comment type="caution">
    <text evidence="1">The sequence shown here is derived from an EMBL/GenBank/DDBJ whole genome shotgun (WGS) entry which is preliminary data.</text>
</comment>
<gene>
    <name evidence="1" type="ORF">L9F63_001042</name>
</gene>
<sequence>MTELHLTRLRDRRATVDGGEDCNAYFCSNVVLMRVVKRNPGLVQLRKGNFKLMVLSRNLQMLLINTIFIRNLLFSLY</sequence>
<evidence type="ECO:0000313" key="1">
    <source>
        <dbReference type="EMBL" id="KAJ9600830.1"/>
    </source>
</evidence>
<proteinExistence type="predicted"/>
<reference evidence="1" key="1">
    <citation type="journal article" date="2023" name="IScience">
        <title>Live-bearing cockroach genome reveals convergent evolutionary mechanisms linked to viviparity in insects and beyond.</title>
        <authorList>
            <person name="Fouks B."/>
            <person name="Harrison M.C."/>
            <person name="Mikhailova A.A."/>
            <person name="Marchal E."/>
            <person name="English S."/>
            <person name="Carruthers M."/>
            <person name="Jennings E.C."/>
            <person name="Chiamaka E.L."/>
            <person name="Frigard R.A."/>
            <person name="Pippel M."/>
            <person name="Attardo G.M."/>
            <person name="Benoit J.B."/>
            <person name="Bornberg-Bauer E."/>
            <person name="Tobe S.S."/>
        </authorList>
    </citation>
    <scope>NUCLEOTIDE SEQUENCE</scope>
    <source>
        <strain evidence="1">Stay&amp;Tobe</strain>
    </source>
</reference>
<dbReference type="Proteomes" id="UP001233999">
    <property type="component" value="Unassembled WGS sequence"/>
</dbReference>
<protein>
    <submittedName>
        <fullName evidence="1">Uncharacterized protein</fullName>
    </submittedName>
</protein>
<dbReference type="EMBL" id="JASPKZ010000045">
    <property type="protein sequence ID" value="KAJ9600830.1"/>
    <property type="molecule type" value="Genomic_DNA"/>
</dbReference>
<name>A0AAD8AKH9_DIPPU</name>
<reference evidence="1" key="2">
    <citation type="submission" date="2023-05" db="EMBL/GenBank/DDBJ databases">
        <authorList>
            <person name="Fouks B."/>
        </authorList>
    </citation>
    <scope>NUCLEOTIDE SEQUENCE</scope>
    <source>
        <strain evidence="1">Stay&amp;Tobe</strain>
        <tissue evidence="1">Testes</tissue>
    </source>
</reference>
<evidence type="ECO:0000313" key="2">
    <source>
        <dbReference type="Proteomes" id="UP001233999"/>
    </source>
</evidence>
<organism evidence="1 2">
    <name type="scientific">Diploptera punctata</name>
    <name type="common">Pacific beetle cockroach</name>
    <dbReference type="NCBI Taxonomy" id="6984"/>
    <lineage>
        <taxon>Eukaryota</taxon>
        <taxon>Metazoa</taxon>
        <taxon>Ecdysozoa</taxon>
        <taxon>Arthropoda</taxon>
        <taxon>Hexapoda</taxon>
        <taxon>Insecta</taxon>
        <taxon>Pterygota</taxon>
        <taxon>Neoptera</taxon>
        <taxon>Polyneoptera</taxon>
        <taxon>Dictyoptera</taxon>
        <taxon>Blattodea</taxon>
        <taxon>Blaberoidea</taxon>
        <taxon>Blaberidae</taxon>
        <taxon>Diplopterinae</taxon>
        <taxon>Diploptera</taxon>
    </lineage>
</organism>
<dbReference type="AlphaFoldDB" id="A0AAD8AKH9"/>
<keyword evidence="2" id="KW-1185">Reference proteome</keyword>